<organism evidence="2 3">
    <name type="scientific">Herbidospora solisilvae</name>
    <dbReference type="NCBI Taxonomy" id="2696284"/>
    <lineage>
        <taxon>Bacteria</taxon>
        <taxon>Bacillati</taxon>
        <taxon>Actinomycetota</taxon>
        <taxon>Actinomycetes</taxon>
        <taxon>Streptosporangiales</taxon>
        <taxon>Streptosporangiaceae</taxon>
        <taxon>Herbidospora</taxon>
    </lineage>
</organism>
<dbReference type="InterPro" id="IPR005303">
    <property type="entry name" value="MOCOS_middle"/>
</dbReference>
<dbReference type="Pfam" id="PF03476">
    <property type="entry name" value="MOSC_N"/>
    <property type="match status" value="1"/>
</dbReference>
<sequence length="275" mass="31034">MKLSDIRIYPVKSVTGIRLDHAKVLPWGLEGDRRWAVVDDKGDGYWSGENPEYLSVRAVNAPEGGLVLNAPGLEELTVPPADGPLVPVYFHGLDEAMLAHDDAHEWFTRLLGKPARLVYLDDPNRRHIVDYHGGLPGEVVSFAWDAPLLLVTRDSLARLDDWIAEGAIERQEATPRPLDVARFRPSVVVEGFAPFEEDTWTSVRIGEVDFRVSELCDRCLVTLWDPQTRERGKEPLRTLAKHRRWDGKTWFGIRLVPKNLGELRVGDPVVPVVRT</sequence>
<evidence type="ECO:0000313" key="2">
    <source>
        <dbReference type="EMBL" id="NAS21751.1"/>
    </source>
</evidence>
<feature type="domain" description="MOSC" evidence="1">
    <location>
        <begin position="115"/>
        <end position="272"/>
    </location>
</feature>
<dbReference type="PANTHER" id="PTHR14237">
    <property type="entry name" value="MOLYBDOPTERIN COFACTOR SULFURASE MOSC"/>
    <property type="match status" value="1"/>
</dbReference>
<evidence type="ECO:0000259" key="1">
    <source>
        <dbReference type="PROSITE" id="PS51340"/>
    </source>
</evidence>
<keyword evidence="3" id="KW-1185">Reference proteome</keyword>
<dbReference type="GO" id="GO:0003824">
    <property type="term" value="F:catalytic activity"/>
    <property type="evidence" value="ECO:0007669"/>
    <property type="project" value="InterPro"/>
</dbReference>
<dbReference type="SUPFAM" id="SSF141673">
    <property type="entry name" value="MOSC N-terminal domain-like"/>
    <property type="match status" value="1"/>
</dbReference>
<dbReference type="InterPro" id="IPR005302">
    <property type="entry name" value="MoCF_Sase_C"/>
</dbReference>
<dbReference type="AlphaFoldDB" id="A0A7C9MVW5"/>
<dbReference type="InterPro" id="IPR011037">
    <property type="entry name" value="Pyrv_Knase-like_insert_dom_sf"/>
</dbReference>
<dbReference type="EMBL" id="WXEW01000002">
    <property type="protein sequence ID" value="NAS21751.1"/>
    <property type="molecule type" value="Genomic_DNA"/>
</dbReference>
<proteinExistence type="predicted"/>
<dbReference type="PANTHER" id="PTHR14237:SF19">
    <property type="entry name" value="MITOCHONDRIAL AMIDOXIME REDUCING COMPONENT 1"/>
    <property type="match status" value="1"/>
</dbReference>
<dbReference type="Pfam" id="PF03473">
    <property type="entry name" value="MOSC"/>
    <property type="match status" value="1"/>
</dbReference>
<dbReference type="RefSeq" id="WP_161479156.1">
    <property type="nucleotide sequence ID" value="NZ_WXEW01000002.1"/>
</dbReference>
<comment type="caution">
    <text evidence="2">The sequence shown here is derived from an EMBL/GenBank/DDBJ whole genome shotgun (WGS) entry which is preliminary data.</text>
</comment>
<dbReference type="GO" id="GO:0030151">
    <property type="term" value="F:molybdenum ion binding"/>
    <property type="evidence" value="ECO:0007669"/>
    <property type="project" value="InterPro"/>
</dbReference>
<gene>
    <name evidence="2" type="ORF">GT755_08635</name>
</gene>
<dbReference type="GO" id="GO:0030170">
    <property type="term" value="F:pyridoxal phosphate binding"/>
    <property type="evidence" value="ECO:0007669"/>
    <property type="project" value="InterPro"/>
</dbReference>
<accession>A0A7C9MVW5</accession>
<dbReference type="Proteomes" id="UP000479526">
    <property type="component" value="Unassembled WGS sequence"/>
</dbReference>
<protein>
    <submittedName>
        <fullName evidence="2">MOSC domain-containing protein</fullName>
    </submittedName>
</protein>
<dbReference type="SUPFAM" id="SSF50800">
    <property type="entry name" value="PK beta-barrel domain-like"/>
    <property type="match status" value="1"/>
</dbReference>
<dbReference type="PROSITE" id="PS51340">
    <property type="entry name" value="MOSC"/>
    <property type="match status" value="1"/>
</dbReference>
<name>A0A7C9MVW5_9ACTN</name>
<reference evidence="2 3" key="1">
    <citation type="submission" date="2020-01" db="EMBL/GenBank/DDBJ databases">
        <title>Herbidospora sp. NEAU-GS84 nov., a novel actinomycete isolated from soil.</title>
        <authorList>
            <person name="Han L."/>
        </authorList>
    </citation>
    <scope>NUCLEOTIDE SEQUENCE [LARGE SCALE GENOMIC DNA]</scope>
    <source>
        <strain evidence="2 3">NEAU-GS84</strain>
    </source>
</reference>
<evidence type="ECO:0000313" key="3">
    <source>
        <dbReference type="Proteomes" id="UP000479526"/>
    </source>
</evidence>